<dbReference type="InterPro" id="IPR044855">
    <property type="entry name" value="CoA-Trfase_III_dom3_sf"/>
</dbReference>
<dbReference type="InterPro" id="IPR023606">
    <property type="entry name" value="CoA-Trfase_III_dom_1_sf"/>
</dbReference>
<dbReference type="PANTHER" id="PTHR48228:SF4">
    <property type="entry name" value="BLR3030 PROTEIN"/>
    <property type="match status" value="1"/>
</dbReference>
<organism evidence="1 2">
    <name type="scientific">Pigmentiphaga soli</name>
    <dbReference type="NCBI Taxonomy" id="1007095"/>
    <lineage>
        <taxon>Bacteria</taxon>
        <taxon>Pseudomonadati</taxon>
        <taxon>Pseudomonadota</taxon>
        <taxon>Betaproteobacteria</taxon>
        <taxon>Burkholderiales</taxon>
        <taxon>Alcaligenaceae</taxon>
        <taxon>Pigmentiphaga</taxon>
    </lineage>
</organism>
<gene>
    <name evidence="1" type="ORF">GCM10023144_29390</name>
</gene>
<dbReference type="GO" id="GO:0016740">
    <property type="term" value="F:transferase activity"/>
    <property type="evidence" value="ECO:0007669"/>
    <property type="project" value="UniProtKB-KW"/>
</dbReference>
<keyword evidence="1" id="KW-0808">Transferase</keyword>
<reference evidence="2" key="1">
    <citation type="journal article" date="2019" name="Int. J. Syst. Evol. Microbiol.">
        <title>The Global Catalogue of Microorganisms (GCM) 10K type strain sequencing project: providing services to taxonomists for standard genome sequencing and annotation.</title>
        <authorList>
            <consortium name="The Broad Institute Genomics Platform"/>
            <consortium name="The Broad Institute Genome Sequencing Center for Infectious Disease"/>
            <person name="Wu L."/>
            <person name="Ma J."/>
        </authorList>
    </citation>
    <scope>NUCLEOTIDE SEQUENCE [LARGE SCALE GENOMIC DNA]</scope>
    <source>
        <strain evidence="2">JCM 17666</strain>
    </source>
</reference>
<sequence>MQAFHQALRQALRSAGLAESSAAGVEFSGSDPVYRTPYKVSTAGAAALGAMAIAMADIRALQTGTRPAVAIDVHGATASLRSSKYVRVDGNPPPRRKAVTGFYPATNGRWNYFHCNHLPHEQALLRVLGVPADKARVAAAAAGWDAFALETAVHEAGGLAPVVRTPEEWQALPNTRALEAEPLVDIRKTGDSAPTPLPQGGGRALSGLKVLDLTRVLAGPTCARLLAESGADVLKITCPRHPDSEGLEWDTGYGKRRLTLDIATPDGKAAFAELVKGCDVLSQAYRPGALAGLGFGPDQARALRPGIVYVSLNAYGYTGDWNMRRGFDTAVQSASGMAYVSGRGQEPQFTPVSALDYIAGYLMTFGALVALRRRHEEGGSYAVNVSLARCAQWLASMGLHDTATVWTGADEFPAIGDWLIDVPTPLGTLRRLRPIVRYTEQAMNELIAWNRALDAQAAAWSS</sequence>
<name>A0ABP8H894_9BURK</name>
<comment type="caution">
    <text evidence="1">The sequence shown here is derived from an EMBL/GenBank/DDBJ whole genome shotgun (WGS) entry which is preliminary data.</text>
</comment>
<dbReference type="Gene3D" id="3.30.1540.10">
    <property type="entry name" value="formyl-coa transferase, domain 3"/>
    <property type="match status" value="1"/>
</dbReference>
<dbReference type="InterPro" id="IPR003673">
    <property type="entry name" value="CoA-Trfase_fam_III"/>
</dbReference>
<dbReference type="Pfam" id="PF02515">
    <property type="entry name" value="CoA_transf_3"/>
    <property type="match status" value="1"/>
</dbReference>
<proteinExistence type="predicted"/>
<protein>
    <submittedName>
        <fullName evidence="1">CoA transferase</fullName>
    </submittedName>
</protein>
<evidence type="ECO:0000313" key="2">
    <source>
        <dbReference type="Proteomes" id="UP001501671"/>
    </source>
</evidence>
<dbReference type="SUPFAM" id="SSF89796">
    <property type="entry name" value="CoA-transferase family III (CaiB/BaiF)"/>
    <property type="match status" value="2"/>
</dbReference>
<evidence type="ECO:0000313" key="1">
    <source>
        <dbReference type="EMBL" id="GAA4335749.1"/>
    </source>
</evidence>
<dbReference type="InterPro" id="IPR050509">
    <property type="entry name" value="CoA-transferase_III"/>
</dbReference>
<dbReference type="PANTHER" id="PTHR48228">
    <property type="entry name" value="SUCCINYL-COA--D-CITRAMALATE COA-TRANSFERASE"/>
    <property type="match status" value="1"/>
</dbReference>
<accession>A0ABP8H894</accession>
<dbReference type="Proteomes" id="UP001501671">
    <property type="component" value="Unassembled WGS sequence"/>
</dbReference>
<keyword evidence="2" id="KW-1185">Reference proteome</keyword>
<dbReference type="EMBL" id="BAABFO010000014">
    <property type="protein sequence ID" value="GAA4335749.1"/>
    <property type="molecule type" value="Genomic_DNA"/>
</dbReference>
<dbReference type="Gene3D" id="3.40.50.10540">
    <property type="entry name" value="Crotonobetainyl-coa:carnitine coa-transferase, domain 1"/>
    <property type="match status" value="2"/>
</dbReference>